<reference evidence="2" key="1">
    <citation type="submission" date="2020-07" db="EMBL/GenBank/DDBJ databases">
        <authorList>
            <person name="Nieuwenhuis M."/>
            <person name="Van De Peppel L.J.J."/>
        </authorList>
    </citation>
    <scope>NUCLEOTIDE SEQUENCE</scope>
    <source>
        <strain evidence="2">AP01</strain>
        <tissue evidence="2">Mycelium</tissue>
    </source>
</reference>
<name>A0A9P7G8P0_9AGAR</name>
<feature type="compositionally biased region" description="Acidic residues" evidence="1">
    <location>
        <begin position="18"/>
        <end position="29"/>
    </location>
</feature>
<feature type="compositionally biased region" description="Basic and acidic residues" evidence="1">
    <location>
        <begin position="1"/>
        <end position="17"/>
    </location>
</feature>
<comment type="caution">
    <text evidence="2">The sequence shown here is derived from an EMBL/GenBank/DDBJ whole genome shotgun (WGS) entry which is preliminary data.</text>
</comment>
<evidence type="ECO:0000313" key="2">
    <source>
        <dbReference type="EMBL" id="KAG5645939.1"/>
    </source>
</evidence>
<organism evidence="2 3">
    <name type="scientific">Asterophora parasitica</name>
    <dbReference type="NCBI Taxonomy" id="117018"/>
    <lineage>
        <taxon>Eukaryota</taxon>
        <taxon>Fungi</taxon>
        <taxon>Dikarya</taxon>
        <taxon>Basidiomycota</taxon>
        <taxon>Agaricomycotina</taxon>
        <taxon>Agaricomycetes</taxon>
        <taxon>Agaricomycetidae</taxon>
        <taxon>Agaricales</taxon>
        <taxon>Tricholomatineae</taxon>
        <taxon>Lyophyllaceae</taxon>
        <taxon>Asterophora</taxon>
    </lineage>
</organism>
<gene>
    <name evidence="2" type="ORF">DXG03_004729</name>
</gene>
<protein>
    <submittedName>
        <fullName evidence="2">Uncharacterized protein</fullName>
    </submittedName>
</protein>
<dbReference type="Proteomes" id="UP000775547">
    <property type="component" value="Unassembled WGS sequence"/>
</dbReference>
<sequence length="125" mass="13887">MADINWEHDLFQDRDYDGNEPDSSDEDSEDGKIPAPPNPLPEIVDEEPTSPAIQIEHTAQLRKNLEGQDLSAKVAYVLCVMDSVGINLPIFLDALSWGDKGCILDGKIRYERTALMTSVELPGKF</sequence>
<dbReference type="EMBL" id="JABCKV010000029">
    <property type="protein sequence ID" value="KAG5645939.1"/>
    <property type="molecule type" value="Genomic_DNA"/>
</dbReference>
<proteinExistence type="predicted"/>
<dbReference type="OrthoDB" id="3203379at2759"/>
<keyword evidence="3" id="KW-1185">Reference proteome</keyword>
<reference evidence="2" key="2">
    <citation type="submission" date="2021-10" db="EMBL/GenBank/DDBJ databases">
        <title>Phylogenomics reveals ancestral predisposition of the termite-cultivated fungus Termitomyces towards a domesticated lifestyle.</title>
        <authorList>
            <person name="Auxier B."/>
            <person name="Grum-Grzhimaylo A."/>
            <person name="Cardenas M.E."/>
            <person name="Lodge J.D."/>
            <person name="Laessoe T."/>
            <person name="Pedersen O."/>
            <person name="Smith M.E."/>
            <person name="Kuyper T.W."/>
            <person name="Franco-Molano E.A."/>
            <person name="Baroni T.J."/>
            <person name="Aanen D.K."/>
        </authorList>
    </citation>
    <scope>NUCLEOTIDE SEQUENCE</scope>
    <source>
        <strain evidence="2">AP01</strain>
        <tissue evidence="2">Mycelium</tissue>
    </source>
</reference>
<feature type="region of interest" description="Disordered" evidence="1">
    <location>
        <begin position="1"/>
        <end position="45"/>
    </location>
</feature>
<evidence type="ECO:0000256" key="1">
    <source>
        <dbReference type="SAM" id="MobiDB-lite"/>
    </source>
</evidence>
<evidence type="ECO:0000313" key="3">
    <source>
        <dbReference type="Proteomes" id="UP000775547"/>
    </source>
</evidence>
<dbReference type="AlphaFoldDB" id="A0A9P7G8P0"/>
<accession>A0A9P7G8P0</accession>